<dbReference type="Gene3D" id="2.60.40.10">
    <property type="entry name" value="Immunoglobulins"/>
    <property type="match status" value="1"/>
</dbReference>
<name>A0A8C5NC13_GOUWI</name>
<reference evidence="3" key="2">
    <citation type="submission" date="2025-08" db="UniProtKB">
        <authorList>
            <consortium name="Ensembl"/>
        </authorList>
    </citation>
    <scope>IDENTIFICATION</scope>
</reference>
<evidence type="ECO:0000313" key="3">
    <source>
        <dbReference type="Ensembl" id="ENSGWIP00000044112.1"/>
    </source>
</evidence>
<reference evidence="3" key="3">
    <citation type="submission" date="2025-09" db="UniProtKB">
        <authorList>
            <consortium name="Ensembl"/>
        </authorList>
    </citation>
    <scope>IDENTIFICATION</scope>
</reference>
<dbReference type="Proteomes" id="UP000694680">
    <property type="component" value="Chromosome 10"/>
</dbReference>
<feature type="chain" id="PRO_5034667539" description="Ig-like domain-containing protein" evidence="1">
    <location>
        <begin position="24"/>
        <end position="176"/>
    </location>
</feature>
<organism evidence="3 4">
    <name type="scientific">Gouania willdenowi</name>
    <name type="common">Blunt-snouted clingfish</name>
    <name type="synonym">Lepadogaster willdenowi</name>
    <dbReference type="NCBI Taxonomy" id="441366"/>
    <lineage>
        <taxon>Eukaryota</taxon>
        <taxon>Metazoa</taxon>
        <taxon>Chordata</taxon>
        <taxon>Craniata</taxon>
        <taxon>Vertebrata</taxon>
        <taxon>Euteleostomi</taxon>
        <taxon>Actinopterygii</taxon>
        <taxon>Neopterygii</taxon>
        <taxon>Teleostei</taxon>
        <taxon>Neoteleostei</taxon>
        <taxon>Acanthomorphata</taxon>
        <taxon>Ovalentaria</taxon>
        <taxon>Blenniimorphae</taxon>
        <taxon>Blenniiformes</taxon>
        <taxon>Gobiesocoidei</taxon>
        <taxon>Gobiesocidae</taxon>
        <taxon>Gobiesocinae</taxon>
        <taxon>Gouania</taxon>
    </lineage>
</organism>
<dbReference type="CDD" id="cd00099">
    <property type="entry name" value="IgV"/>
    <property type="match status" value="1"/>
</dbReference>
<feature type="signal peptide" evidence="1">
    <location>
        <begin position="1"/>
        <end position="23"/>
    </location>
</feature>
<dbReference type="SMART" id="SM00409">
    <property type="entry name" value="IG"/>
    <property type="match status" value="1"/>
</dbReference>
<dbReference type="SMART" id="SM00406">
    <property type="entry name" value="IGv"/>
    <property type="match status" value="1"/>
</dbReference>
<accession>A0A8C5NC13</accession>
<keyword evidence="1" id="KW-0732">Signal</keyword>
<evidence type="ECO:0000256" key="1">
    <source>
        <dbReference type="SAM" id="SignalP"/>
    </source>
</evidence>
<dbReference type="InterPro" id="IPR013106">
    <property type="entry name" value="Ig_V-set"/>
</dbReference>
<dbReference type="InterPro" id="IPR013783">
    <property type="entry name" value="Ig-like_fold"/>
</dbReference>
<proteinExistence type="predicted"/>
<dbReference type="AlphaFoldDB" id="A0A8C5NC13"/>
<dbReference type="InterPro" id="IPR007110">
    <property type="entry name" value="Ig-like_dom"/>
</dbReference>
<dbReference type="Pfam" id="PF07686">
    <property type="entry name" value="V-set"/>
    <property type="match status" value="1"/>
</dbReference>
<dbReference type="Ensembl" id="ENSGWIT00000047827.1">
    <property type="protein sequence ID" value="ENSGWIP00000044112.1"/>
    <property type="gene ID" value="ENSGWIG00000021961.1"/>
</dbReference>
<dbReference type="InterPro" id="IPR003599">
    <property type="entry name" value="Ig_sub"/>
</dbReference>
<feature type="domain" description="Ig-like" evidence="2">
    <location>
        <begin position="28"/>
        <end position="103"/>
    </location>
</feature>
<dbReference type="SUPFAM" id="SSF48726">
    <property type="entry name" value="Immunoglobulin"/>
    <property type="match status" value="1"/>
</dbReference>
<evidence type="ECO:0000259" key="2">
    <source>
        <dbReference type="PROSITE" id="PS50835"/>
    </source>
</evidence>
<keyword evidence="4" id="KW-1185">Reference proteome</keyword>
<dbReference type="InterPro" id="IPR036179">
    <property type="entry name" value="Ig-like_dom_sf"/>
</dbReference>
<reference evidence="3" key="1">
    <citation type="submission" date="2020-06" db="EMBL/GenBank/DDBJ databases">
        <authorList>
            <consortium name="Wellcome Sanger Institute Data Sharing"/>
        </authorList>
    </citation>
    <scope>NUCLEOTIDE SEQUENCE [LARGE SCALE GENOMIC DNA]</scope>
</reference>
<dbReference type="PROSITE" id="PS50835">
    <property type="entry name" value="IG_LIKE"/>
    <property type="match status" value="1"/>
</dbReference>
<protein>
    <recommendedName>
        <fullName evidence="2">Ig-like domain-containing protein</fullName>
    </recommendedName>
</protein>
<evidence type="ECO:0000313" key="4">
    <source>
        <dbReference type="Proteomes" id="UP000694680"/>
    </source>
</evidence>
<sequence length="176" mass="20236">SLRVTFDLFHLFSLCSFQLETLTVDVKQNVTLTCDRLKPSPNKKLFWIRIISGHFPEFLGGTYLFDNEEIDGKFDHITTKQEPGTFVLRISEAKLNDTGLYYCVKNDLCLIGKMTPLFLNFIFVQGDEDPQVYSASVFNKTSWQQGRIYTVVVFQQTSTCKLNDPLKKAVFSLKQI</sequence>